<dbReference type="GO" id="GO:0051536">
    <property type="term" value="F:iron-sulfur cluster binding"/>
    <property type="evidence" value="ECO:0007669"/>
    <property type="project" value="UniProtKB-KW"/>
</dbReference>
<organism evidence="9 10">
    <name type="scientific">Aeromonas veronii</name>
    <dbReference type="NCBI Taxonomy" id="654"/>
    <lineage>
        <taxon>Bacteria</taxon>
        <taxon>Pseudomonadati</taxon>
        <taxon>Pseudomonadota</taxon>
        <taxon>Gammaproteobacteria</taxon>
        <taxon>Aeromonadales</taxon>
        <taxon>Aeromonadaceae</taxon>
        <taxon>Aeromonas</taxon>
    </lineage>
</organism>
<feature type="transmembrane region" description="Helical" evidence="7">
    <location>
        <begin position="121"/>
        <end position="139"/>
    </location>
</feature>
<feature type="transmembrane region" description="Helical" evidence="7">
    <location>
        <begin position="151"/>
        <end position="174"/>
    </location>
</feature>
<keyword evidence="4" id="KW-0408">Iron</keyword>
<evidence type="ECO:0000256" key="2">
    <source>
        <dbReference type="ARBA" id="ARBA00022475"/>
    </source>
</evidence>
<feature type="transmembrane region" description="Helical" evidence="7">
    <location>
        <begin position="206"/>
        <end position="229"/>
    </location>
</feature>
<accession>A0A2T4N2L9</accession>
<dbReference type="GO" id="GO:0005886">
    <property type="term" value="C:plasma membrane"/>
    <property type="evidence" value="ECO:0007669"/>
    <property type="project" value="UniProtKB-SubCell"/>
</dbReference>
<dbReference type="PANTHER" id="PTHR30224:SF4">
    <property type="entry name" value="ELECTRON TRANSPORT PROTEIN YCCM-RELATED"/>
    <property type="match status" value="1"/>
</dbReference>
<gene>
    <name evidence="9" type="ORF">DAA48_10935</name>
</gene>
<dbReference type="PROSITE" id="PS51379">
    <property type="entry name" value="4FE4S_FER_2"/>
    <property type="match status" value="1"/>
</dbReference>
<evidence type="ECO:0000313" key="9">
    <source>
        <dbReference type="EMBL" id="PTH81053.1"/>
    </source>
</evidence>
<feature type="domain" description="4Fe-4S ferredoxin-type" evidence="8">
    <location>
        <begin position="322"/>
        <end position="351"/>
    </location>
</feature>
<dbReference type="InterPro" id="IPR017896">
    <property type="entry name" value="4Fe4S_Fe-S-bd"/>
</dbReference>
<protein>
    <submittedName>
        <fullName evidence="9">Ferredoxin</fullName>
    </submittedName>
</protein>
<feature type="transmembrane region" description="Helical" evidence="7">
    <location>
        <begin position="362"/>
        <end position="381"/>
    </location>
</feature>
<keyword evidence="6 7" id="KW-0472">Membrane</keyword>
<evidence type="ECO:0000256" key="4">
    <source>
        <dbReference type="ARBA" id="ARBA00023004"/>
    </source>
</evidence>
<feature type="transmembrane region" description="Helical" evidence="7">
    <location>
        <begin position="277"/>
        <end position="293"/>
    </location>
</feature>
<keyword evidence="2" id="KW-1003">Cell membrane</keyword>
<dbReference type="SUPFAM" id="SSF54862">
    <property type="entry name" value="4Fe-4S ferredoxins"/>
    <property type="match status" value="1"/>
</dbReference>
<feature type="transmembrane region" description="Helical" evidence="7">
    <location>
        <begin position="241"/>
        <end position="265"/>
    </location>
</feature>
<dbReference type="Proteomes" id="UP000241986">
    <property type="component" value="Unassembled WGS sequence"/>
</dbReference>
<dbReference type="AlphaFoldDB" id="A0A2T4N2L9"/>
<dbReference type="InterPro" id="IPR052378">
    <property type="entry name" value="NosR_regulator"/>
</dbReference>
<evidence type="ECO:0000259" key="8">
    <source>
        <dbReference type="PROSITE" id="PS51379"/>
    </source>
</evidence>
<dbReference type="EMBL" id="PZKL01000026">
    <property type="protein sequence ID" value="PTH81053.1"/>
    <property type="molecule type" value="Genomic_DNA"/>
</dbReference>
<dbReference type="PROSITE" id="PS00198">
    <property type="entry name" value="4FE4S_FER_1"/>
    <property type="match status" value="1"/>
</dbReference>
<dbReference type="GO" id="GO:0046872">
    <property type="term" value="F:metal ion binding"/>
    <property type="evidence" value="ECO:0007669"/>
    <property type="project" value="UniProtKB-KW"/>
</dbReference>
<name>A0A2T4N2L9_AERVE</name>
<evidence type="ECO:0000256" key="7">
    <source>
        <dbReference type="SAM" id="Phobius"/>
    </source>
</evidence>
<comment type="subcellular location">
    <subcellularLocation>
        <location evidence="1">Cell membrane</location>
    </subcellularLocation>
</comment>
<evidence type="ECO:0000256" key="6">
    <source>
        <dbReference type="ARBA" id="ARBA00023136"/>
    </source>
</evidence>
<sequence>MSGIETITMLSGLVYLLLFQWHERSGWSWQLFMMLTAAVWLTVAAKPPLSSLIVFAVAIGMLYRYKLISAFYDSSDQQLRSLVRYFLVISWGFVTIQYGVYIFQLHQGELPWLSRPDIVDGFLPIAGGLGLRALLSLGITDYHHPAATITVLVISLSGLILGRAFCSWFCPLGVVGEWLHHFRNLLLPGEWTPPKWLDLLLKSQKFLVLSFLMFIVILAVPNIALPGYLMSQYHQAADMKMGAFFFNLNSISGIFFVWVLSITMFFKQGFCRYLCPYGGWLSLLGLLTPLRIRRSSSSCLRSKGYDCDKCSRACPSRIQVHELISVRNLECTNCLTCISACPKQANAIHFGTANKKVSAKKLLAMLCVLLLLMPLLAHVIFDFWTSKTPLEQRRYLLDILSSLSH</sequence>
<evidence type="ECO:0000256" key="1">
    <source>
        <dbReference type="ARBA" id="ARBA00004236"/>
    </source>
</evidence>
<dbReference type="InterPro" id="IPR017900">
    <property type="entry name" value="4Fe4S_Fe_S_CS"/>
</dbReference>
<dbReference type="PANTHER" id="PTHR30224">
    <property type="entry name" value="ELECTRON TRANSPORT PROTEIN"/>
    <property type="match status" value="1"/>
</dbReference>
<keyword evidence="7" id="KW-1133">Transmembrane helix</keyword>
<evidence type="ECO:0000313" key="10">
    <source>
        <dbReference type="Proteomes" id="UP000241986"/>
    </source>
</evidence>
<dbReference type="RefSeq" id="WP_107683365.1">
    <property type="nucleotide sequence ID" value="NZ_PZKL01000026.1"/>
</dbReference>
<feature type="transmembrane region" description="Helical" evidence="7">
    <location>
        <begin position="29"/>
        <end position="62"/>
    </location>
</feature>
<proteinExistence type="predicted"/>
<evidence type="ECO:0000256" key="3">
    <source>
        <dbReference type="ARBA" id="ARBA00022723"/>
    </source>
</evidence>
<keyword evidence="7" id="KW-0812">Transmembrane</keyword>
<keyword evidence="3" id="KW-0479">Metal-binding</keyword>
<reference evidence="9 10" key="1">
    <citation type="submission" date="2018-03" db="EMBL/GenBank/DDBJ databases">
        <title>Aeromonas veronii whole genome sequencing and analysis.</title>
        <authorList>
            <person name="Xie H."/>
            <person name="Liu T."/>
            <person name="Wang K."/>
        </authorList>
    </citation>
    <scope>NUCLEOTIDE SEQUENCE [LARGE SCALE GENOMIC DNA]</scope>
    <source>
        <strain evidence="9 10">XH.VA.1</strain>
    </source>
</reference>
<dbReference type="Pfam" id="PF12801">
    <property type="entry name" value="Fer4_5"/>
    <property type="match status" value="2"/>
</dbReference>
<keyword evidence="5" id="KW-0411">Iron-sulfur</keyword>
<feature type="transmembrane region" description="Helical" evidence="7">
    <location>
        <begin position="82"/>
        <end position="101"/>
    </location>
</feature>
<evidence type="ECO:0000256" key="5">
    <source>
        <dbReference type="ARBA" id="ARBA00023014"/>
    </source>
</evidence>
<comment type="caution">
    <text evidence="9">The sequence shown here is derived from an EMBL/GenBank/DDBJ whole genome shotgun (WGS) entry which is preliminary data.</text>
</comment>